<dbReference type="InterPro" id="IPR000608">
    <property type="entry name" value="UBC"/>
</dbReference>
<sequence>MALKRIQKELQDLGRDPPAQCSAGPVGDDLFHWQATIMGPPESPYQGGVFFLAIHFPTDYPFNCALLLSICSLLCDPNPDDPLVPEIARIYKTDRERYNQLAREWTQKYAM</sequence>
<dbReference type="OMA" id="GMDSEIC"/>
<dbReference type="Gene3D" id="3.10.110.10">
    <property type="entry name" value="Ubiquitin Conjugating Enzyme"/>
    <property type="match status" value="2"/>
</dbReference>
<keyword evidence="3" id="KW-1185">Reference proteome</keyword>
<dbReference type="eggNOG" id="KOG0417">
    <property type="taxonomic scope" value="Eukaryota"/>
</dbReference>
<dbReference type="HOGENOM" id="CLU_030988_13_3_1"/>
<name>G0PB44_CAEBE</name>
<dbReference type="SUPFAM" id="SSF54495">
    <property type="entry name" value="UBC-like"/>
    <property type="match status" value="1"/>
</dbReference>
<dbReference type="Pfam" id="PF00179">
    <property type="entry name" value="UQ_con"/>
    <property type="match status" value="2"/>
</dbReference>
<reference evidence="3" key="1">
    <citation type="submission" date="2011-07" db="EMBL/GenBank/DDBJ databases">
        <authorList>
            <consortium name="Caenorhabditis brenneri Sequencing and Analysis Consortium"/>
            <person name="Wilson R.K."/>
        </authorList>
    </citation>
    <scope>NUCLEOTIDE SEQUENCE [LARGE SCALE GENOMIC DNA]</scope>
    <source>
        <strain evidence="3">PB2801</strain>
    </source>
</reference>
<proteinExistence type="predicted"/>
<dbReference type="EMBL" id="GL380200">
    <property type="protein sequence ID" value="EGT50239.1"/>
    <property type="molecule type" value="Genomic_DNA"/>
</dbReference>
<dbReference type="PANTHER" id="PTHR24068">
    <property type="entry name" value="UBIQUITIN-CONJUGATING ENZYME E2"/>
    <property type="match status" value="1"/>
</dbReference>
<dbReference type="SMART" id="SM00212">
    <property type="entry name" value="UBCc"/>
    <property type="match status" value="1"/>
</dbReference>
<dbReference type="PROSITE" id="PS50127">
    <property type="entry name" value="UBC_2"/>
    <property type="match status" value="1"/>
</dbReference>
<dbReference type="OrthoDB" id="7851174at2759"/>
<feature type="domain" description="UBC core" evidence="1">
    <location>
        <begin position="1"/>
        <end position="111"/>
    </location>
</feature>
<organism evidence="3">
    <name type="scientific">Caenorhabditis brenneri</name>
    <name type="common">Nematode worm</name>
    <dbReference type="NCBI Taxonomy" id="135651"/>
    <lineage>
        <taxon>Eukaryota</taxon>
        <taxon>Metazoa</taxon>
        <taxon>Ecdysozoa</taxon>
        <taxon>Nematoda</taxon>
        <taxon>Chromadorea</taxon>
        <taxon>Rhabditida</taxon>
        <taxon>Rhabditina</taxon>
        <taxon>Rhabditomorpha</taxon>
        <taxon>Rhabditoidea</taxon>
        <taxon>Rhabditidae</taxon>
        <taxon>Peloderinae</taxon>
        <taxon>Caenorhabditis</taxon>
    </lineage>
</organism>
<dbReference type="InParanoid" id="G0PB44"/>
<dbReference type="Proteomes" id="UP000008068">
    <property type="component" value="Unassembled WGS sequence"/>
</dbReference>
<gene>
    <name evidence="2" type="ORF">CAEBREN_14434</name>
</gene>
<dbReference type="STRING" id="135651.G0PB44"/>
<accession>G0PB44</accession>
<evidence type="ECO:0000259" key="1">
    <source>
        <dbReference type="PROSITE" id="PS50127"/>
    </source>
</evidence>
<dbReference type="AlphaFoldDB" id="G0PB44"/>
<evidence type="ECO:0000313" key="2">
    <source>
        <dbReference type="EMBL" id="EGT50239.1"/>
    </source>
</evidence>
<protein>
    <recommendedName>
        <fullName evidence="1">UBC core domain-containing protein</fullName>
    </recommendedName>
</protein>
<evidence type="ECO:0000313" key="3">
    <source>
        <dbReference type="Proteomes" id="UP000008068"/>
    </source>
</evidence>
<dbReference type="InterPro" id="IPR016135">
    <property type="entry name" value="UBQ-conjugating_enzyme/RWD"/>
</dbReference>